<dbReference type="InterPro" id="IPR016181">
    <property type="entry name" value="Acyl_CoA_acyltransferase"/>
</dbReference>
<feature type="domain" description="N-acetyltransferase" evidence="1">
    <location>
        <begin position="105"/>
        <end position="236"/>
    </location>
</feature>
<evidence type="ECO:0000259" key="1">
    <source>
        <dbReference type="PROSITE" id="PS51186"/>
    </source>
</evidence>
<reference evidence="2" key="1">
    <citation type="journal article" date="2021" name="PeerJ">
        <title>Extensive microbial diversity within the chicken gut microbiome revealed by metagenomics and culture.</title>
        <authorList>
            <person name="Gilroy R."/>
            <person name="Ravi A."/>
            <person name="Getino M."/>
            <person name="Pursley I."/>
            <person name="Horton D.L."/>
            <person name="Alikhan N.F."/>
            <person name="Baker D."/>
            <person name="Gharbi K."/>
            <person name="Hall N."/>
            <person name="Watson M."/>
            <person name="Adriaenssens E.M."/>
            <person name="Foster-Nyarko E."/>
            <person name="Jarju S."/>
            <person name="Secka A."/>
            <person name="Antonio M."/>
            <person name="Oren A."/>
            <person name="Chaudhuri R.R."/>
            <person name="La Ragione R."/>
            <person name="Hildebrand F."/>
            <person name="Pallen M.J."/>
        </authorList>
    </citation>
    <scope>NUCLEOTIDE SEQUENCE</scope>
    <source>
        <strain evidence="2">5933</strain>
    </source>
</reference>
<evidence type="ECO:0000313" key="3">
    <source>
        <dbReference type="Proteomes" id="UP000823918"/>
    </source>
</evidence>
<accession>A0A9D2Q5E9</accession>
<dbReference type="AlphaFoldDB" id="A0A9D2Q5E9"/>
<reference evidence="2" key="2">
    <citation type="submission" date="2021-04" db="EMBL/GenBank/DDBJ databases">
        <authorList>
            <person name="Gilroy R."/>
        </authorList>
    </citation>
    <scope>NUCLEOTIDE SEQUENCE</scope>
    <source>
        <strain evidence="2">5933</strain>
    </source>
</reference>
<dbReference type="GO" id="GO:0016747">
    <property type="term" value="F:acyltransferase activity, transferring groups other than amino-acyl groups"/>
    <property type="evidence" value="ECO:0007669"/>
    <property type="project" value="InterPro"/>
</dbReference>
<dbReference type="Proteomes" id="UP000823918">
    <property type="component" value="Unassembled WGS sequence"/>
</dbReference>
<dbReference type="PROSITE" id="PS51186">
    <property type="entry name" value="GNAT"/>
    <property type="match status" value="1"/>
</dbReference>
<sequence length="236" mass="25972">MIRRITEYEPLLEQWSKAAGCLPVRLTAAWECYGGHAPDCAFYAVDDAAVLMVHGAGALLCGEVSDLAEIHMFLRMSGALTLLGAKPMQGAQKRLSMRWKGTGEKPLLPKEICTEPSLWRLSQSGLLNADPQAYYADVCRRVNRGAALIYTCERDGTAYATAGAYAITESGAYLSGVATREAQRCRGYASALVMALCTALSPREIYLICKPPLAAFYERLGFEQHEELWEFEMGRT</sequence>
<evidence type="ECO:0000313" key="2">
    <source>
        <dbReference type="EMBL" id="HJC71765.1"/>
    </source>
</evidence>
<gene>
    <name evidence="2" type="ORF">H9698_03085</name>
</gene>
<dbReference type="SUPFAM" id="SSF55729">
    <property type="entry name" value="Acyl-CoA N-acyltransferases (Nat)"/>
    <property type="match status" value="1"/>
</dbReference>
<organism evidence="2 3">
    <name type="scientific">Candidatus Ruthenibacterium merdavium</name>
    <dbReference type="NCBI Taxonomy" id="2838752"/>
    <lineage>
        <taxon>Bacteria</taxon>
        <taxon>Bacillati</taxon>
        <taxon>Bacillota</taxon>
        <taxon>Clostridia</taxon>
        <taxon>Eubacteriales</taxon>
        <taxon>Oscillospiraceae</taxon>
        <taxon>Ruthenibacterium</taxon>
    </lineage>
</organism>
<dbReference type="InterPro" id="IPR000182">
    <property type="entry name" value="GNAT_dom"/>
</dbReference>
<protein>
    <submittedName>
        <fullName evidence="2">GNAT family N-acetyltransferase</fullName>
    </submittedName>
</protein>
<proteinExistence type="predicted"/>
<dbReference type="EMBL" id="DWWA01000018">
    <property type="protein sequence ID" value="HJC71765.1"/>
    <property type="molecule type" value="Genomic_DNA"/>
</dbReference>
<dbReference type="Pfam" id="PF00583">
    <property type="entry name" value="Acetyltransf_1"/>
    <property type="match status" value="1"/>
</dbReference>
<dbReference type="Gene3D" id="3.40.630.30">
    <property type="match status" value="1"/>
</dbReference>
<name>A0A9D2Q5E9_9FIRM</name>
<comment type="caution">
    <text evidence="2">The sequence shown here is derived from an EMBL/GenBank/DDBJ whole genome shotgun (WGS) entry which is preliminary data.</text>
</comment>